<evidence type="ECO:0000313" key="2">
    <source>
        <dbReference type="EMBL" id="BDZ77909.1"/>
    </source>
</evidence>
<dbReference type="RefSeq" id="WP_316264942.1">
    <property type="nucleotide sequence ID" value="NZ_AP027742.1"/>
</dbReference>
<evidence type="ECO:0000256" key="1">
    <source>
        <dbReference type="SAM" id="Coils"/>
    </source>
</evidence>
<dbReference type="Proteomes" id="UP001305815">
    <property type="component" value="Chromosome"/>
</dbReference>
<gene>
    <name evidence="2" type="ORF">Lac1_20920</name>
</gene>
<proteinExistence type="predicted"/>
<evidence type="ECO:0000313" key="3">
    <source>
        <dbReference type="Proteomes" id="UP001305815"/>
    </source>
</evidence>
<keyword evidence="3" id="KW-1185">Reference proteome</keyword>
<protein>
    <recommendedName>
        <fullName evidence="4">Bypass of forespore C C-terminal domain-containing protein</fullName>
    </recommendedName>
</protein>
<sequence length="209" mass="23418">MKGRLKSSGSTAKKGRLLKIAAGCLILLVLAAAGFNLTKEKAKSQETKDTAAELQEDIQKKENKGWELIEENPLKENTDTAIEQAVHDYYEQKTSENGFAEGYNNLTIYLKKARYEDCYIAFVKYTMKIKDIYTEVPGMETLYLRKEKGKWQILSEGAEDEILQEAEEVASHNDVQQFMAGVQQDYAGAVASDAMLAEVLTDLEQASSR</sequence>
<dbReference type="EMBL" id="AP027742">
    <property type="protein sequence ID" value="BDZ77909.1"/>
    <property type="molecule type" value="Genomic_DNA"/>
</dbReference>
<reference evidence="3" key="1">
    <citation type="journal article" date="2023" name="Int. J. Syst. Evol. Microbiol.">
        <title>Claveliimonas bilis gen. nov., sp. nov., deoxycholic acid-producing bacteria isolated from human faeces, and reclassification of Sellimonas monacensis Zenner et al. 2021 as Claveliimonas monacensis comb. nov.</title>
        <authorList>
            <person name="Hisatomi A."/>
            <person name="Kastawa N.W.E.P.G."/>
            <person name="Song I."/>
            <person name="Ohkuma M."/>
            <person name="Fukiya S."/>
            <person name="Sakamoto M."/>
        </authorList>
    </citation>
    <scope>NUCLEOTIDE SEQUENCE [LARGE SCALE GENOMIC DNA]</scope>
    <source>
        <strain evidence="3">12BBH14</strain>
    </source>
</reference>
<organism evidence="2 3">
    <name type="scientific">Claveliimonas bilis</name>
    <dbReference type="NCBI Taxonomy" id="3028070"/>
    <lineage>
        <taxon>Bacteria</taxon>
        <taxon>Bacillati</taxon>
        <taxon>Bacillota</taxon>
        <taxon>Clostridia</taxon>
        <taxon>Lachnospirales</taxon>
        <taxon>Lachnospiraceae</taxon>
        <taxon>Claveliimonas</taxon>
    </lineage>
</organism>
<accession>A0ABN6Z3E5</accession>
<feature type="coiled-coil region" evidence="1">
    <location>
        <begin position="37"/>
        <end position="71"/>
    </location>
</feature>
<evidence type="ECO:0008006" key="4">
    <source>
        <dbReference type="Google" id="ProtNLM"/>
    </source>
</evidence>
<name>A0ABN6Z3E5_9FIRM</name>
<keyword evidence="1" id="KW-0175">Coiled coil</keyword>